<dbReference type="OrthoDB" id="196131at2759"/>
<dbReference type="AlphaFoldDB" id="A0A9W9DN78"/>
<reference evidence="1" key="1">
    <citation type="submission" date="2022-08" db="EMBL/GenBank/DDBJ databases">
        <title>A Global Phylogenomic Analysis of the Shiitake Genus Lentinula.</title>
        <authorList>
            <consortium name="DOE Joint Genome Institute"/>
            <person name="Sierra-Patev S."/>
            <person name="Min B."/>
            <person name="Naranjo-Ortiz M."/>
            <person name="Looney B."/>
            <person name="Konkel Z."/>
            <person name="Slot J.C."/>
            <person name="Sakamoto Y."/>
            <person name="Steenwyk J.L."/>
            <person name="Rokas A."/>
            <person name="Carro J."/>
            <person name="Camarero S."/>
            <person name="Ferreira P."/>
            <person name="Molpeceres G."/>
            <person name="Ruiz-Duenas F.J."/>
            <person name="Serrano A."/>
            <person name="Henrissat B."/>
            <person name="Drula E."/>
            <person name="Hughes K.W."/>
            <person name="Mata J.L."/>
            <person name="Ishikawa N.K."/>
            <person name="Vargas-Isla R."/>
            <person name="Ushijima S."/>
            <person name="Smith C.A."/>
            <person name="Ahrendt S."/>
            <person name="Andreopoulos W."/>
            <person name="He G."/>
            <person name="Labutti K."/>
            <person name="Lipzen A."/>
            <person name="Ng V."/>
            <person name="Riley R."/>
            <person name="Sandor L."/>
            <person name="Barry K."/>
            <person name="Martinez A.T."/>
            <person name="Xiao Y."/>
            <person name="Gibbons J.G."/>
            <person name="Terashima K."/>
            <person name="Grigoriev I.V."/>
            <person name="Hibbett D.S."/>
        </authorList>
    </citation>
    <scope>NUCLEOTIDE SEQUENCE</scope>
    <source>
        <strain evidence="1">JLM2183</strain>
    </source>
</reference>
<proteinExistence type="predicted"/>
<comment type="caution">
    <text evidence="1">The sequence shown here is derived from an EMBL/GenBank/DDBJ whole genome shotgun (WGS) entry which is preliminary data.</text>
</comment>
<evidence type="ECO:0000313" key="1">
    <source>
        <dbReference type="EMBL" id="KAJ4478135.1"/>
    </source>
</evidence>
<dbReference type="SUPFAM" id="SSF52540">
    <property type="entry name" value="P-loop containing nucleoside triphosphate hydrolases"/>
    <property type="match status" value="1"/>
</dbReference>
<evidence type="ECO:0000313" key="2">
    <source>
        <dbReference type="Proteomes" id="UP001150266"/>
    </source>
</evidence>
<dbReference type="InterPro" id="IPR027417">
    <property type="entry name" value="P-loop_NTPase"/>
</dbReference>
<gene>
    <name evidence="1" type="ORF">J3R30DRAFT_3733787</name>
</gene>
<name>A0A9W9DN78_9AGAR</name>
<sequence>MESLWASSKLLVIKKLNHTVPTSIQAQAIPAIMSGRDVIGVAETGQGRRMPFCCFCRVAAHKLAHTKEEEKIQSQMRATEEAIARASKDSPAHKQALSMVAKLNVQLRASKLILQLQLAFEQQGGVKGRWKVTNKETMPVDMDRCFITNKGNNYDSGKAHPPEGHPKLHLLVLSNEEYRVGQAVREI</sequence>
<dbReference type="Proteomes" id="UP001150266">
    <property type="component" value="Unassembled WGS sequence"/>
</dbReference>
<protein>
    <recommendedName>
        <fullName evidence="3">DEAD-domain-containing protein</fullName>
    </recommendedName>
</protein>
<dbReference type="EMBL" id="JAOTPV010000009">
    <property type="protein sequence ID" value="KAJ4478135.1"/>
    <property type="molecule type" value="Genomic_DNA"/>
</dbReference>
<organism evidence="1 2">
    <name type="scientific">Lentinula aciculospora</name>
    <dbReference type="NCBI Taxonomy" id="153920"/>
    <lineage>
        <taxon>Eukaryota</taxon>
        <taxon>Fungi</taxon>
        <taxon>Dikarya</taxon>
        <taxon>Basidiomycota</taxon>
        <taxon>Agaricomycotina</taxon>
        <taxon>Agaricomycetes</taxon>
        <taxon>Agaricomycetidae</taxon>
        <taxon>Agaricales</taxon>
        <taxon>Marasmiineae</taxon>
        <taxon>Omphalotaceae</taxon>
        <taxon>Lentinula</taxon>
    </lineage>
</organism>
<evidence type="ECO:0008006" key="3">
    <source>
        <dbReference type="Google" id="ProtNLM"/>
    </source>
</evidence>
<keyword evidence="2" id="KW-1185">Reference proteome</keyword>
<dbReference type="Gene3D" id="3.40.50.300">
    <property type="entry name" value="P-loop containing nucleotide triphosphate hydrolases"/>
    <property type="match status" value="1"/>
</dbReference>
<accession>A0A9W9DN78</accession>